<proteinExistence type="predicted"/>
<gene>
    <name evidence="3" type="ORF">QYE76_039754</name>
</gene>
<feature type="compositionally biased region" description="Polar residues" evidence="1">
    <location>
        <begin position="475"/>
        <end position="485"/>
    </location>
</feature>
<protein>
    <recommendedName>
        <fullName evidence="2">Transposase (putative) gypsy type domain-containing protein</fullName>
    </recommendedName>
</protein>
<feature type="region of interest" description="Disordered" evidence="1">
    <location>
        <begin position="377"/>
        <end position="398"/>
    </location>
</feature>
<comment type="caution">
    <text evidence="3">The sequence shown here is derived from an EMBL/GenBank/DDBJ whole genome shotgun (WGS) entry which is preliminary data.</text>
</comment>
<evidence type="ECO:0000313" key="3">
    <source>
        <dbReference type="EMBL" id="KAK1678906.1"/>
    </source>
</evidence>
<dbReference type="PANTHER" id="PTHR33026">
    <property type="entry name" value="OS06G0360600 PROTEIN"/>
    <property type="match status" value="1"/>
</dbReference>
<dbReference type="EMBL" id="JAUUTY010000002">
    <property type="protein sequence ID" value="KAK1678906.1"/>
    <property type="molecule type" value="Genomic_DNA"/>
</dbReference>
<feature type="region of interest" description="Disordered" evidence="1">
    <location>
        <begin position="1"/>
        <end position="40"/>
    </location>
</feature>
<evidence type="ECO:0000313" key="4">
    <source>
        <dbReference type="Proteomes" id="UP001231189"/>
    </source>
</evidence>
<dbReference type="PANTHER" id="PTHR33026:SF7">
    <property type="entry name" value="OS03G0100275 PROTEIN"/>
    <property type="match status" value="1"/>
</dbReference>
<dbReference type="Pfam" id="PF04195">
    <property type="entry name" value="Transposase_28"/>
    <property type="match status" value="1"/>
</dbReference>
<keyword evidence="4" id="KW-1185">Reference proteome</keyword>
<evidence type="ECO:0000259" key="2">
    <source>
        <dbReference type="Pfam" id="PF04195"/>
    </source>
</evidence>
<dbReference type="Proteomes" id="UP001231189">
    <property type="component" value="Unassembled WGS sequence"/>
</dbReference>
<sequence length="485" mass="54576">MAQESDGLEEELARMDEEFGAPDEETGGRGQEASSSGQASGVNLTAYTRGAWKGSDVKQAEIDWLYRSRRIPEEVFCRIPGKELEPAPEPGEIVVFAAHFERGFGLPASDFFRRFLDFYELQPHHLPGNAIFYLSSYVAFMEGFVGLLPTVDTFACFYNLRIKLIQDKKLPLPRPIVQCGACILTPRQGSTFYKFPGLESCRAWQQTFFYVRNSGAADFINLLAYAPGAPSRANWKFNPKEGHVETNRIVRFMKELNENTDISSDDIVRAFVSRRVLPLQRRAHKISQMGGRRDPTRITTFGLCKSDVVLKAKQICKTEMPVNWKWGLQPFSRKRPPSSQALRRFPRILAEVPVSFEPKRLFRDDVDPDPYVIGNVHKMGSTHSRRPGSFSAQNPTNAYDTHDNVVVLEFQLARTPSAERAPKRQKKGSTGPTGRKRKHDISVASGSASGMRPETNQDAERATPPPQQMFGTVRCRQSSILPSGR</sequence>
<accession>A0AAD8TAG2</accession>
<feature type="region of interest" description="Disordered" evidence="1">
    <location>
        <begin position="413"/>
        <end position="485"/>
    </location>
</feature>
<feature type="domain" description="Transposase (putative) gypsy type" evidence="2">
    <location>
        <begin position="94"/>
        <end position="161"/>
    </location>
</feature>
<dbReference type="InterPro" id="IPR007321">
    <property type="entry name" value="Transposase_28"/>
</dbReference>
<name>A0AAD8TAG2_LOLMU</name>
<feature type="compositionally biased region" description="Acidic residues" evidence="1">
    <location>
        <begin position="1"/>
        <end position="10"/>
    </location>
</feature>
<reference evidence="3" key="1">
    <citation type="submission" date="2023-07" db="EMBL/GenBank/DDBJ databases">
        <title>A chromosome-level genome assembly of Lolium multiflorum.</title>
        <authorList>
            <person name="Chen Y."/>
            <person name="Copetti D."/>
            <person name="Kolliker R."/>
            <person name="Studer B."/>
        </authorList>
    </citation>
    <scope>NUCLEOTIDE SEQUENCE</scope>
    <source>
        <strain evidence="3">02402/16</strain>
        <tissue evidence="3">Leaf</tissue>
    </source>
</reference>
<organism evidence="3 4">
    <name type="scientific">Lolium multiflorum</name>
    <name type="common">Italian ryegrass</name>
    <name type="synonym">Lolium perenne subsp. multiflorum</name>
    <dbReference type="NCBI Taxonomy" id="4521"/>
    <lineage>
        <taxon>Eukaryota</taxon>
        <taxon>Viridiplantae</taxon>
        <taxon>Streptophyta</taxon>
        <taxon>Embryophyta</taxon>
        <taxon>Tracheophyta</taxon>
        <taxon>Spermatophyta</taxon>
        <taxon>Magnoliopsida</taxon>
        <taxon>Liliopsida</taxon>
        <taxon>Poales</taxon>
        <taxon>Poaceae</taxon>
        <taxon>BOP clade</taxon>
        <taxon>Pooideae</taxon>
        <taxon>Poodae</taxon>
        <taxon>Poeae</taxon>
        <taxon>Poeae Chloroplast Group 2 (Poeae type)</taxon>
        <taxon>Loliodinae</taxon>
        <taxon>Loliinae</taxon>
        <taxon>Lolium</taxon>
    </lineage>
</organism>
<evidence type="ECO:0000256" key="1">
    <source>
        <dbReference type="SAM" id="MobiDB-lite"/>
    </source>
</evidence>
<dbReference type="AlphaFoldDB" id="A0AAD8TAG2"/>
<feature type="compositionally biased region" description="Low complexity" evidence="1">
    <location>
        <begin position="31"/>
        <end position="40"/>
    </location>
</feature>